<comment type="caution">
    <text evidence="1">The sequence shown here is derived from an EMBL/GenBank/DDBJ whole genome shotgun (WGS) entry which is preliminary data.</text>
</comment>
<keyword evidence="2" id="KW-1185">Reference proteome</keyword>
<feature type="non-terminal residue" evidence="1">
    <location>
        <position position="109"/>
    </location>
</feature>
<proteinExistence type="predicted"/>
<name>A0ABN8NEB3_9CNID</name>
<evidence type="ECO:0000313" key="2">
    <source>
        <dbReference type="Proteomes" id="UP001159405"/>
    </source>
</evidence>
<dbReference type="PANTHER" id="PTHR35450:SF2">
    <property type="entry name" value="REVERSE TRANSCRIPTASE DOMAIN-CONTAINING PROTEIN"/>
    <property type="match status" value="1"/>
</dbReference>
<dbReference type="PANTHER" id="PTHR35450">
    <property type="entry name" value="REVERSE TRANSCRIPTASE DOMAIN-CONTAINING PROTEIN"/>
    <property type="match status" value="1"/>
</dbReference>
<dbReference type="EMBL" id="CALNXK010000015">
    <property type="protein sequence ID" value="CAH3046938.1"/>
    <property type="molecule type" value="Genomic_DNA"/>
</dbReference>
<protein>
    <recommendedName>
        <fullName evidence="3">Reverse transcriptase zinc-binding domain-containing protein</fullName>
    </recommendedName>
</protein>
<gene>
    <name evidence="1" type="ORF">PLOB_00009907</name>
</gene>
<dbReference type="Proteomes" id="UP001159405">
    <property type="component" value="Unassembled WGS sequence"/>
</dbReference>
<evidence type="ECO:0008006" key="3">
    <source>
        <dbReference type="Google" id="ProtNLM"/>
    </source>
</evidence>
<feature type="non-terminal residue" evidence="1">
    <location>
        <position position="1"/>
    </location>
</feature>
<organism evidence="1 2">
    <name type="scientific">Porites lobata</name>
    <dbReference type="NCBI Taxonomy" id="104759"/>
    <lineage>
        <taxon>Eukaryota</taxon>
        <taxon>Metazoa</taxon>
        <taxon>Cnidaria</taxon>
        <taxon>Anthozoa</taxon>
        <taxon>Hexacorallia</taxon>
        <taxon>Scleractinia</taxon>
        <taxon>Fungiina</taxon>
        <taxon>Poritidae</taxon>
        <taxon>Porites</taxon>
    </lineage>
</organism>
<evidence type="ECO:0000313" key="1">
    <source>
        <dbReference type="EMBL" id="CAH3046938.1"/>
    </source>
</evidence>
<sequence length="109" mass="12778">DHTRKYRKKPLHGQFIRSCEEIRHLNSWAWLKRGKPKKESEGIIMAAQDLALRTNSVKKPIDNQNVSPACRIMCREREETVSHLVAECTSLAQKYFKAWRHDKVAQVIH</sequence>
<accession>A0ABN8NEB3</accession>
<reference evidence="1 2" key="1">
    <citation type="submission" date="2022-05" db="EMBL/GenBank/DDBJ databases">
        <authorList>
            <consortium name="Genoscope - CEA"/>
            <person name="William W."/>
        </authorList>
    </citation>
    <scope>NUCLEOTIDE SEQUENCE [LARGE SCALE GENOMIC DNA]</scope>
</reference>